<reference evidence="4 5" key="1">
    <citation type="submission" date="2022-04" db="EMBL/GenBank/DDBJ databases">
        <title>Positive selection, recombination, and allopatry shape intraspecific diversity of widespread and dominant cyanobacteria.</title>
        <authorList>
            <person name="Wei J."/>
            <person name="Shu W."/>
            <person name="Hu C."/>
        </authorList>
    </citation>
    <scope>NUCLEOTIDE SEQUENCE [LARGE SCALE GENOMIC DNA]</scope>
    <source>
        <strain evidence="4 5">GB2-A4</strain>
    </source>
</reference>
<evidence type="ECO:0000313" key="4">
    <source>
        <dbReference type="EMBL" id="MEP0818312.1"/>
    </source>
</evidence>
<dbReference type="InterPro" id="IPR004843">
    <property type="entry name" value="Calcineurin-like_PHP"/>
</dbReference>
<keyword evidence="1" id="KW-0479">Metal-binding</keyword>
<evidence type="ECO:0000256" key="2">
    <source>
        <dbReference type="ARBA" id="ARBA00022801"/>
    </source>
</evidence>
<dbReference type="SUPFAM" id="SSF56300">
    <property type="entry name" value="Metallo-dependent phosphatases"/>
    <property type="match status" value="1"/>
</dbReference>
<proteinExistence type="predicted"/>
<dbReference type="PIRSF" id="PIRSF008292">
    <property type="entry name" value="UCP008292"/>
    <property type="match status" value="1"/>
</dbReference>
<evidence type="ECO:0000259" key="3">
    <source>
        <dbReference type="Pfam" id="PF00149"/>
    </source>
</evidence>
<comment type="caution">
    <text evidence="4">The sequence shown here is derived from an EMBL/GenBank/DDBJ whole genome shotgun (WGS) entry which is preliminary data.</text>
</comment>
<dbReference type="RefSeq" id="WP_190441719.1">
    <property type="nucleotide sequence ID" value="NZ_JAMPKM010000008.1"/>
</dbReference>
<dbReference type="InterPro" id="IPR051158">
    <property type="entry name" value="Metallophosphoesterase_sf"/>
</dbReference>
<gene>
    <name evidence="4" type="ORF">NC998_14525</name>
</gene>
<protein>
    <submittedName>
        <fullName evidence="4">Metallophosphoesterase</fullName>
    </submittedName>
</protein>
<dbReference type="Pfam" id="PF00149">
    <property type="entry name" value="Metallophos"/>
    <property type="match status" value="1"/>
</dbReference>
<feature type="domain" description="Calcineurin-like phosphoesterase" evidence="3">
    <location>
        <begin position="14"/>
        <end position="212"/>
    </location>
</feature>
<accession>A0ABV0J942</accession>
<dbReference type="EMBL" id="JAMPKM010000008">
    <property type="protein sequence ID" value="MEP0818312.1"/>
    <property type="molecule type" value="Genomic_DNA"/>
</dbReference>
<evidence type="ECO:0000313" key="5">
    <source>
        <dbReference type="Proteomes" id="UP001464891"/>
    </source>
</evidence>
<organism evidence="4 5">
    <name type="scientific">Trichocoleus desertorum GB2-A4</name>
    <dbReference type="NCBI Taxonomy" id="2933944"/>
    <lineage>
        <taxon>Bacteria</taxon>
        <taxon>Bacillati</taxon>
        <taxon>Cyanobacteriota</taxon>
        <taxon>Cyanophyceae</taxon>
        <taxon>Leptolyngbyales</taxon>
        <taxon>Trichocoleusaceae</taxon>
        <taxon>Trichocoleus</taxon>
    </lineage>
</organism>
<sequence>MAIAENTVAKQTVRIAAVGDIHCTKTSQGELYPLFAQASEQADILLLCGDLTDYGLPEEAHVLVKELTGARIPAIAVFGNHDYESGQQDEVREILEQAGVKVLDGEACEIEGVGFAGVKGFGGGFGSKALGAWGEASIKRFVHEAVDEALKLEAALARLETPHRVAILHYAPIQETIEGEPPEIFPFLGSSRLEEPLTRYSVTAAFHGHAHNGHLQGHTSSNIPVYNVSLPLLKKANPDHPPFHLLEVSLNPE</sequence>
<dbReference type="InterPro" id="IPR029052">
    <property type="entry name" value="Metallo-depent_PP-like"/>
</dbReference>
<dbReference type="Gene3D" id="3.60.21.10">
    <property type="match status" value="1"/>
</dbReference>
<dbReference type="PANTHER" id="PTHR31302:SF31">
    <property type="entry name" value="PHOSPHODIESTERASE YAEI"/>
    <property type="match status" value="1"/>
</dbReference>
<dbReference type="Proteomes" id="UP001464891">
    <property type="component" value="Unassembled WGS sequence"/>
</dbReference>
<dbReference type="InterPro" id="IPR016538">
    <property type="entry name" value="UCP008292"/>
</dbReference>
<keyword evidence="5" id="KW-1185">Reference proteome</keyword>
<keyword evidence="2" id="KW-0378">Hydrolase</keyword>
<dbReference type="PANTHER" id="PTHR31302">
    <property type="entry name" value="TRANSMEMBRANE PROTEIN WITH METALLOPHOSPHOESTERASE DOMAIN-RELATED"/>
    <property type="match status" value="1"/>
</dbReference>
<name>A0ABV0J942_9CYAN</name>
<evidence type="ECO:0000256" key="1">
    <source>
        <dbReference type="ARBA" id="ARBA00022723"/>
    </source>
</evidence>